<proteinExistence type="predicted"/>
<comment type="caution">
    <text evidence="2">The sequence shown here is derived from an EMBL/GenBank/DDBJ whole genome shotgun (WGS) entry which is preliminary data.</text>
</comment>
<name>A0A9P4R8V6_9PLEO</name>
<evidence type="ECO:0000313" key="3">
    <source>
        <dbReference type="Proteomes" id="UP000799444"/>
    </source>
</evidence>
<dbReference type="EMBL" id="ML996097">
    <property type="protein sequence ID" value="KAF2741348.1"/>
    <property type="molecule type" value="Genomic_DNA"/>
</dbReference>
<organism evidence="2 3">
    <name type="scientific">Polyplosphaeria fusca</name>
    <dbReference type="NCBI Taxonomy" id="682080"/>
    <lineage>
        <taxon>Eukaryota</taxon>
        <taxon>Fungi</taxon>
        <taxon>Dikarya</taxon>
        <taxon>Ascomycota</taxon>
        <taxon>Pezizomycotina</taxon>
        <taxon>Dothideomycetes</taxon>
        <taxon>Pleosporomycetidae</taxon>
        <taxon>Pleosporales</taxon>
        <taxon>Tetraplosphaeriaceae</taxon>
        <taxon>Polyplosphaeria</taxon>
    </lineage>
</organism>
<gene>
    <name evidence="2" type="ORF">EJ04DRAFT_507173</name>
</gene>
<feature type="compositionally biased region" description="Basic and acidic residues" evidence="1">
    <location>
        <begin position="85"/>
        <end position="95"/>
    </location>
</feature>
<evidence type="ECO:0000256" key="1">
    <source>
        <dbReference type="SAM" id="MobiDB-lite"/>
    </source>
</evidence>
<dbReference type="OrthoDB" id="3796623at2759"/>
<evidence type="ECO:0000313" key="2">
    <source>
        <dbReference type="EMBL" id="KAF2741348.1"/>
    </source>
</evidence>
<keyword evidence="3" id="KW-1185">Reference proteome</keyword>
<reference evidence="2" key="1">
    <citation type="journal article" date="2020" name="Stud. Mycol.">
        <title>101 Dothideomycetes genomes: a test case for predicting lifestyles and emergence of pathogens.</title>
        <authorList>
            <person name="Haridas S."/>
            <person name="Albert R."/>
            <person name="Binder M."/>
            <person name="Bloem J."/>
            <person name="Labutti K."/>
            <person name="Salamov A."/>
            <person name="Andreopoulos B."/>
            <person name="Baker S."/>
            <person name="Barry K."/>
            <person name="Bills G."/>
            <person name="Bluhm B."/>
            <person name="Cannon C."/>
            <person name="Castanera R."/>
            <person name="Culley D."/>
            <person name="Daum C."/>
            <person name="Ezra D."/>
            <person name="Gonzalez J."/>
            <person name="Henrissat B."/>
            <person name="Kuo A."/>
            <person name="Liang C."/>
            <person name="Lipzen A."/>
            <person name="Lutzoni F."/>
            <person name="Magnuson J."/>
            <person name="Mondo S."/>
            <person name="Nolan M."/>
            <person name="Ohm R."/>
            <person name="Pangilinan J."/>
            <person name="Park H.-J."/>
            <person name="Ramirez L."/>
            <person name="Alfaro M."/>
            <person name="Sun H."/>
            <person name="Tritt A."/>
            <person name="Yoshinaga Y."/>
            <person name="Zwiers L.-H."/>
            <person name="Turgeon B."/>
            <person name="Goodwin S."/>
            <person name="Spatafora J."/>
            <person name="Crous P."/>
            <person name="Grigoriev I."/>
        </authorList>
    </citation>
    <scope>NUCLEOTIDE SEQUENCE</scope>
    <source>
        <strain evidence="2">CBS 125425</strain>
    </source>
</reference>
<accession>A0A9P4R8V6</accession>
<feature type="compositionally biased region" description="Basic and acidic residues" evidence="1">
    <location>
        <begin position="29"/>
        <end position="42"/>
    </location>
</feature>
<dbReference type="AlphaFoldDB" id="A0A9P4R8V6"/>
<sequence length="192" mass="23401">MSFTYSHLRSRDDEPFFTRPLVRRSTKRYHLDSDSDSGHDDYPYGSSHKPSRALTIRQPTSGHLTKYNIWEEPSSKHKSSHKSTKHYDSDSGHDSYKYKYKRTIYKDDEPKYELKYKVKESRPSEESRMHYWPGEVFRGRDKWERVDWEKHERERGGDGWWEEPVQKESHTRYRKLKRSRTNEWRPLGGFRH</sequence>
<protein>
    <submittedName>
        <fullName evidence="2">Uncharacterized protein</fullName>
    </submittedName>
</protein>
<dbReference type="Proteomes" id="UP000799444">
    <property type="component" value="Unassembled WGS sequence"/>
</dbReference>
<feature type="region of interest" description="Disordered" evidence="1">
    <location>
        <begin position="27"/>
        <end position="95"/>
    </location>
</feature>